<dbReference type="GO" id="GO:0071630">
    <property type="term" value="P:nuclear protein quality control by the ubiquitin-proteasome system"/>
    <property type="evidence" value="ECO:0007669"/>
    <property type="project" value="UniProtKB-UniRule"/>
</dbReference>
<keyword evidence="3" id="KW-0963">Cytoplasm</keyword>
<dbReference type="InterPro" id="IPR038422">
    <property type="entry name" value="Cut8/Sts1_sf"/>
</dbReference>
<dbReference type="EMBL" id="RSCD01000005">
    <property type="protein sequence ID" value="RSH92770.1"/>
    <property type="molecule type" value="Genomic_DNA"/>
</dbReference>
<comment type="subunit">
    <text evidence="3">Binds the proteasome.</text>
</comment>
<evidence type="ECO:0000256" key="3">
    <source>
        <dbReference type="RuleBase" id="RU368013"/>
    </source>
</evidence>
<protein>
    <recommendedName>
        <fullName evidence="3">Tethering factor for nuclear proteasome STS1</fullName>
    </recommendedName>
</protein>
<dbReference type="Pfam" id="PF08559">
    <property type="entry name" value="Cut8"/>
    <property type="match status" value="1"/>
</dbReference>
<feature type="region of interest" description="Disordered" evidence="4">
    <location>
        <begin position="55"/>
        <end position="169"/>
    </location>
</feature>
<dbReference type="GO" id="GO:0005737">
    <property type="term" value="C:cytoplasm"/>
    <property type="evidence" value="ECO:0007669"/>
    <property type="project" value="UniProtKB-SubCell"/>
</dbReference>
<dbReference type="GO" id="GO:0031144">
    <property type="term" value="P:proteasome localization"/>
    <property type="evidence" value="ECO:0007669"/>
    <property type="project" value="UniProtKB-UniRule"/>
</dbReference>
<evidence type="ECO:0000256" key="4">
    <source>
        <dbReference type="SAM" id="MobiDB-lite"/>
    </source>
</evidence>
<dbReference type="AlphaFoldDB" id="A0A427YNZ4"/>
<keyword evidence="6" id="KW-1185">Reference proteome</keyword>
<feature type="compositionally biased region" description="Low complexity" evidence="4">
    <location>
        <begin position="119"/>
        <end position="132"/>
    </location>
</feature>
<accession>A0A427YNZ4</accession>
<dbReference type="OrthoDB" id="10061064at2759"/>
<dbReference type="GO" id="GO:0015031">
    <property type="term" value="P:protein transport"/>
    <property type="evidence" value="ECO:0007669"/>
    <property type="project" value="UniProtKB-UniRule"/>
</dbReference>
<reference evidence="5 6" key="1">
    <citation type="submission" date="2018-11" db="EMBL/GenBank/DDBJ databases">
        <title>Genome sequence of Saitozyma podzolica DSM 27192.</title>
        <authorList>
            <person name="Aliyu H."/>
            <person name="Gorte O."/>
            <person name="Ochsenreither K."/>
        </authorList>
    </citation>
    <scope>NUCLEOTIDE SEQUENCE [LARGE SCALE GENOMIC DNA]</scope>
    <source>
        <strain evidence="5 6">DSM 27192</strain>
    </source>
</reference>
<dbReference type="GO" id="GO:0031965">
    <property type="term" value="C:nuclear membrane"/>
    <property type="evidence" value="ECO:0007669"/>
    <property type="project" value="TreeGrafter"/>
</dbReference>
<evidence type="ECO:0000256" key="1">
    <source>
        <dbReference type="ARBA" id="ARBA00006199"/>
    </source>
</evidence>
<proteinExistence type="inferred from homology"/>
<dbReference type="InterPro" id="IPR013868">
    <property type="entry name" value="Cut8/Sts1_fam"/>
</dbReference>
<comment type="caution">
    <text evidence="5">The sequence shown here is derived from an EMBL/GenBank/DDBJ whole genome shotgun (WGS) entry which is preliminary data.</text>
</comment>
<evidence type="ECO:0000313" key="5">
    <source>
        <dbReference type="EMBL" id="RSH92770.1"/>
    </source>
</evidence>
<comment type="similarity">
    <text evidence="1 3">Belongs to the cut8/STS1 family.</text>
</comment>
<feature type="region of interest" description="Disordered" evidence="4">
    <location>
        <begin position="453"/>
        <end position="497"/>
    </location>
</feature>
<dbReference type="Gene3D" id="1.20.58.1590">
    <property type="entry name" value="Tethering factor for nuclear proteasome Cut8/Sts1"/>
    <property type="match status" value="1"/>
</dbReference>
<comment type="function">
    <text evidence="3">Involved in ubiquitin-mediated protein degradation. Regulatory factor in the ubiquitin/proteasome pathway that controls the turnover of proteasome substrates. Targets proteasomes to the nucleus and facilitates the degradation of nuclear proteins.</text>
</comment>
<keyword evidence="3" id="KW-0653">Protein transport</keyword>
<dbReference type="GO" id="GO:0070628">
    <property type="term" value="F:proteasome binding"/>
    <property type="evidence" value="ECO:0007669"/>
    <property type="project" value="TreeGrafter"/>
</dbReference>
<sequence length="515" mass="54054">MAHPLTQHPPSALPFPSASRPSPLAFGFGFPSSSSSFTNTSPFASVSGALAVDSHGPIAFASPSPSGASGAGGVASSPSRAPLHPARVTFGLSPRPGPSVSTSLKRSRASPSPTPSSSPSPGLSPSVLPSLRPSKRRLSLKGKERDDPLSVGGLDLKDEEAPSGIPRQMKRLRKVVEETKDNSTRDDASDVDVGVLLAALPPSSHLQILLSLLKSNPSLRSTVLATMPSPDVQECLRELDKAVEKVKRAYGWIGTTSEVDKERSWTRSTKEIQAFCSTASTYLSFFSSPSNQLATSTLHTFLSALTAHILTLLRLMPSSAQTAPRGPLLRLGEAILPAWDAWLSNLSDEVNNRGEMYPHSLVSCWADNLDSLANAASVPQAASPGWSASTWSSPLTSTWGTPTANPAQPSHPLVDAFVSAVKPIRDRFLTQLGWLIGRQPILSQASVPPPAPFAPPSFGSFSSTHAGPGPPLGRHPFNDPSSPAETRTRSSSGISSSGIHIPSPAVLLAHGFSLS</sequence>
<evidence type="ECO:0000313" key="6">
    <source>
        <dbReference type="Proteomes" id="UP000279259"/>
    </source>
</evidence>
<dbReference type="PANTHER" id="PTHR28032">
    <property type="entry name" value="FI02826P"/>
    <property type="match status" value="1"/>
</dbReference>
<keyword evidence="3" id="KW-0813">Transport</keyword>
<name>A0A427YNZ4_9TREE</name>
<evidence type="ECO:0000256" key="2">
    <source>
        <dbReference type="ARBA" id="ARBA00023242"/>
    </source>
</evidence>
<dbReference type="PANTHER" id="PTHR28032:SF1">
    <property type="entry name" value="FI02826P"/>
    <property type="match status" value="1"/>
</dbReference>
<dbReference type="Proteomes" id="UP000279259">
    <property type="component" value="Unassembled WGS sequence"/>
</dbReference>
<organism evidence="5 6">
    <name type="scientific">Saitozyma podzolica</name>
    <dbReference type="NCBI Taxonomy" id="1890683"/>
    <lineage>
        <taxon>Eukaryota</taxon>
        <taxon>Fungi</taxon>
        <taxon>Dikarya</taxon>
        <taxon>Basidiomycota</taxon>
        <taxon>Agaricomycotina</taxon>
        <taxon>Tremellomycetes</taxon>
        <taxon>Tremellales</taxon>
        <taxon>Trimorphomycetaceae</taxon>
        <taxon>Saitozyma</taxon>
    </lineage>
</organism>
<comment type="subcellular location">
    <subcellularLocation>
        <location evidence="3">Cytoplasm</location>
    </subcellularLocation>
    <subcellularLocation>
        <location evidence="3">Nucleus</location>
    </subcellularLocation>
</comment>
<gene>
    <name evidence="5" type="ORF">EHS25_008216</name>
</gene>
<keyword evidence="2 3" id="KW-0539">Nucleus</keyword>
<feature type="compositionally biased region" description="Low complexity" evidence="4">
    <location>
        <begin position="56"/>
        <end position="82"/>
    </location>
</feature>